<sequence>MPPVVELLRYRCDDGHEPFTEWLLAVRDKVAQARIRVRLRQVQMGNFGDCRPVGEGVIELRVHVGAGYRVYCGRHGDTLVLLLSGGDKDSQTADIRYAKALWHEWKRRQS</sequence>
<dbReference type="RefSeq" id="WP_059754540.1">
    <property type="nucleotide sequence ID" value="NZ_CAJPGD010000003.1"/>
</dbReference>
<reference evidence="2" key="3">
    <citation type="submission" date="2016-08" db="EMBL/GenBank/DDBJ databases">
        <authorList>
            <person name="Price E.P."/>
            <person name="Currie B.J."/>
            <person name="Wagner D.M."/>
        </authorList>
    </citation>
    <scope>NUCLEOTIDE SEQUENCE</scope>
    <source>
        <strain evidence="2">MSMB0103</strain>
    </source>
</reference>
<evidence type="ECO:0000313" key="1">
    <source>
        <dbReference type="EMBL" id="KVG62675.1"/>
    </source>
</evidence>
<dbReference type="PIRSF" id="PIRSF028744">
    <property type="entry name" value="Addict_mod_HI1419"/>
    <property type="match status" value="1"/>
</dbReference>
<dbReference type="Proteomes" id="UP000273734">
    <property type="component" value="Unassembled WGS sequence"/>
</dbReference>
<dbReference type="Proteomes" id="UP000183667">
    <property type="component" value="Unassembled WGS sequence"/>
</dbReference>
<reference evidence="1 4" key="1">
    <citation type="submission" date="2015-11" db="EMBL/GenBank/DDBJ databases">
        <title>Expanding the genomic diversity of Burkholderia species for the development of highly accurate diagnostics.</title>
        <authorList>
            <person name="Sahl J."/>
            <person name="Keim P."/>
            <person name="Wagner D."/>
        </authorList>
    </citation>
    <scope>NUCLEOTIDE SEQUENCE [LARGE SCALE GENOMIC DNA]</scope>
    <source>
        <strain evidence="1 4">MSMB2036</strain>
    </source>
</reference>
<accession>A0A105N2U6</accession>
<dbReference type="AlphaFoldDB" id="A0A105N2U6"/>
<dbReference type="EMBL" id="MEAU01000023">
    <property type="protein sequence ID" value="OJA46458.1"/>
    <property type="molecule type" value="Genomic_DNA"/>
</dbReference>
<dbReference type="InterPro" id="IPR014056">
    <property type="entry name" value="TypeIITA-like_toxin_pred"/>
</dbReference>
<proteinExistence type="predicted"/>
<dbReference type="Proteomes" id="UP000064029">
    <property type="component" value="Unassembled WGS sequence"/>
</dbReference>
<evidence type="ECO:0000313" key="3">
    <source>
        <dbReference type="EMBL" id="RQP70187.1"/>
    </source>
</evidence>
<dbReference type="PANTHER" id="PTHR41791">
    <property type="entry name" value="SSL7039 PROTEIN"/>
    <property type="match status" value="1"/>
</dbReference>
<evidence type="ECO:0000313" key="4">
    <source>
        <dbReference type="Proteomes" id="UP000064029"/>
    </source>
</evidence>
<dbReference type="EMBL" id="LOXM01000171">
    <property type="protein sequence ID" value="KVG62675.1"/>
    <property type="molecule type" value="Genomic_DNA"/>
</dbReference>
<reference evidence="5" key="2">
    <citation type="submission" date="2016-08" db="EMBL/GenBank/DDBJ databases">
        <title>Population biology and virulence potential of Burkholderia ubonensis.</title>
        <authorList>
            <person name="Price E.P."/>
            <person name="Currie B.J."/>
            <person name="Wagner D.M."/>
        </authorList>
    </citation>
    <scope>NUCLEOTIDE SEQUENCE [LARGE SCALE GENOMIC DNA]</scope>
    <source>
        <strain evidence="5">MSMB0103</strain>
    </source>
</reference>
<dbReference type="NCBIfam" id="TIGR02683">
    <property type="entry name" value="upstrm_HI1419"/>
    <property type="match status" value="1"/>
</dbReference>
<gene>
    <name evidence="2" type="ORF">BGV66_17490</name>
    <name evidence="3" type="ORF">DF015_30880</name>
    <name evidence="1" type="ORF">WJ33_30065</name>
</gene>
<organism evidence="1 4">
    <name type="scientific">Burkholderia ubonensis</name>
    <dbReference type="NCBI Taxonomy" id="101571"/>
    <lineage>
        <taxon>Bacteria</taxon>
        <taxon>Pseudomonadati</taxon>
        <taxon>Pseudomonadota</taxon>
        <taxon>Betaproteobacteria</taxon>
        <taxon>Burkholderiales</taxon>
        <taxon>Burkholderiaceae</taxon>
        <taxon>Burkholderia</taxon>
        <taxon>Burkholderia cepacia complex</taxon>
    </lineage>
</organism>
<protein>
    <submittedName>
        <fullName evidence="1">Addiction module killer protein</fullName>
    </submittedName>
    <submittedName>
        <fullName evidence="3">Type II toxin-antitoxin system RelE/ParE family toxin</fullName>
    </submittedName>
</protein>
<comment type="caution">
    <text evidence="1">The sequence shown here is derived from an EMBL/GenBank/DDBJ whole genome shotgun (WGS) entry which is preliminary data.</text>
</comment>
<dbReference type="OrthoDB" id="9800258at2"/>
<evidence type="ECO:0000313" key="2">
    <source>
        <dbReference type="EMBL" id="OJA46458.1"/>
    </source>
</evidence>
<dbReference type="EMBL" id="QTNY01000029">
    <property type="protein sequence ID" value="RQP70187.1"/>
    <property type="molecule type" value="Genomic_DNA"/>
</dbReference>
<name>A0A105N2U6_9BURK</name>
<evidence type="ECO:0000313" key="5">
    <source>
        <dbReference type="Proteomes" id="UP000183667"/>
    </source>
</evidence>
<evidence type="ECO:0000313" key="6">
    <source>
        <dbReference type="Proteomes" id="UP000273734"/>
    </source>
</evidence>
<dbReference type="PANTHER" id="PTHR41791:SF1">
    <property type="entry name" value="SSL7039 PROTEIN"/>
    <property type="match status" value="1"/>
</dbReference>
<reference evidence="3 6" key="4">
    <citation type="submission" date="2018-08" db="EMBL/GenBank/DDBJ databases">
        <title>Comparative analysis of Burkholderia isolates from Puerto Rico.</title>
        <authorList>
            <person name="Hall C."/>
            <person name="Sahl J."/>
            <person name="Wagner D."/>
        </authorList>
    </citation>
    <scope>NUCLEOTIDE SEQUENCE [LARGE SCALE GENOMIC DNA]</scope>
    <source>
        <strain evidence="3 6">Bp8964</strain>
    </source>
</reference>